<dbReference type="InterPro" id="IPR036271">
    <property type="entry name" value="Tet_transcr_reg_TetR-rel_C_sf"/>
</dbReference>
<evidence type="ECO:0000313" key="8">
    <source>
        <dbReference type="Proteomes" id="UP000265768"/>
    </source>
</evidence>
<evidence type="ECO:0000256" key="4">
    <source>
        <dbReference type="ARBA" id="ARBA00023163"/>
    </source>
</evidence>
<dbReference type="InterPro" id="IPR003012">
    <property type="entry name" value="Tet_transcr_reg_TetR"/>
</dbReference>
<dbReference type="GO" id="GO:0003700">
    <property type="term" value="F:DNA-binding transcription factor activity"/>
    <property type="evidence" value="ECO:0007669"/>
    <property type="project" value="TreeGrafter"/>
</dbReference>
<dbReference type="GO" id="GO:0045892">
    <property type="term" value="P:negative regulation of DNA-templated transcription"/>
    <property type="evidence" value="ECO:0007669"/>
    <property type="project" value="InterPro"/>
</dbReference>
<feature type="domain" description="HTH tetR-type" evidence="6">
    <location>
        <begin position="15"/>
        <end position="75"/>
    </location>
</feature>
<evidence type="ECO:0000256" key="1">
    <source>
        <dbReference type="ARBA" id="ARBA00022491"/>
    </source>
</evidence>
<keyword evidence="1" id="KW-0678">Repressor</keyword>
<comment type="caution">
    <text evidence="7">The sequence shown here is derived from an EMBL/GenBank/DDBJ whole genome shotgun (WGS) entry which is preliminary data.</text>
</comment>
<evidence type="ECO:0000256" key="3">
    <source>
        <dbReference type="ARBA" id="ARBA00023125"/>
    </source>
</evidence>
<dbReference type="OrthoDB" id="329481at2"/>
<dbReference type="AlphaFoldDB" id="A0A3A4AYN1"/>
<dbReference type="PROSITE" id="PS50977">
    <property type="entry name" value="HTH_TETR_2"/>
    <property type="match status" value="1"/>
</dbReference>
<dbReference type="InterPro" id="IPR004111">
    <property type="entry name" value="Repressor_TetR_C"/>
</dbReference>
<dbReference type="InterPro" id="IPR009057">
    <property type="entry name" value="Homeodomain-like_sf"/>
</dbReference>
<dbReference type="GO" id="GO:0046677">
    <property type="term" value="P:response to antibiotic"/>
    <property type="evidence" value="ECO:0007669"/>
    <property type="project" value="InterPro"/>
</dbReference>
<dbReference type="Proteomes" id="UP000265768">
    <property type="component" value="Unassembled WGS sequence"/>
</dbReference>
<dbReference type="PANTHER" id="PTHR30055:SF151">
    <property type="entry name" value="TRANSCRIPTIONAL REGULATORY PROTEIN"/>
    <property type="match status" value="1"/>
</dbReference>
<gene>
    <name evidence="7" type="ORF">D5H75_01245</name>
</gene>
<dbReference type="InterPro" id="IPR050109">
    <property type="entry name" value="HTH-type_TetR-like_transc_reg"/>
</dbReference>
<organism evidence="7 8">
    <name type="scientific">Bailinhaonella thermotolerans</name>
    <dbReference type="NCBI Taxonomy" id="1070861"/>
    <lineage>
        <taxon>Bacteria</taxon>
        <taxon>Bacillati</taxon>
        <taxon>Actinomycetota</taxon>
        <taxon>Actinomycetes</taxon>
        <taxon>Streptosporangiales</taxon>
        <taxon>Streptosporangiaceae</taxon>
        <taxon>Bailinhaonella</taxon>
    </lineage>
</organism>
<name>A0A3A4AYN1_9ACTN</name>
<dbReference type="PANTHER" id="PTHR30055">
    <property type="entry name" value="HTH-TYPE TRANSCRIPTIONAL REGULATOR RUTR"/>
    <property type="match status" value="1"/>
</dbReference>
<dbReference type="Pfam" id="PF00440">
    <property type="entry name" value="TetR_N"/>
    <property type="match status" value="1"/>
</dbReference>
<protein>
    <submittedName>
        <fullName evidence="7">TetR family transcriptional regulator</fullName>
    </submittedName>
</protein>
<dbReference type="GO" id="GO:0000976">
    <property type="term" value="F:transcription cis-regulatory region binding"/>
    <property type="evidence" value="ECO:0007669"/>
    <property type="project" value="TreeGrafter"/>
</dbReference>
<dbReference type="PRINTS" id="PR00400">
    <property type="entry name" value="TETREPRESSOR"/>
</dbReference>
<keyword evidence="8" id="KW-1185">Reference proteome</keyword>
<dbReference type="Pfam" id="PF02909">
    <property type="entry name" value="TetR_C_1"/>
    <property type="match status" value="1"/>
</dbReference>
<dbReference type="RefSeq" id="WP_119924439.1">
    <property type="nucleotide sequence ID" value="NZ_QZEY01000001.1"/>
</dbReference>
<reference evidence="7 8" key="1">
    <citation type="submission" date="2018-09" db="EMBL/GenBank/DDBJ databases">
        <title>YIM 75507 draft genome.</title>
        <authorList>
            <person name="Tang S."/>
            <person name="Feng Y."/>
        </authorList>
    </citation>
    <scope>NUCLEOTIDE SEQUENCE [LARGE SCALE GENOMIC DNA]</scope>
    <source>
        <strain evidence="7 8">YIM 75507</strain>
    </source>
</reference>
<dbReference type="SUPFAM" id="SSF48498">
    <property type="entry name" value="Tetracyclin repressor-like, C-terminal domain"/>
    <property type="match status" value="1"/>
</dbReference>
<dbReference type="SUPFAM" id="SSF46689">
    <property type="entry name" value="Homeodomain-like"/>
    <property type="match status" value="1"/>
</dbReference>
<dbReference type="Gene3D" id="1.10.357.10">
    <property type="entry name" value="Tetracycline Repressor, domain 2"/>
    <property type="match status" value="1"/>
</dbReference>
<proteinExistence type="predicted"/>
<evidence type="ECO:0000313" key="7">
    <source>
        <dbReference type="EMBL" id="RJL35467.1"/>
    </source>
</evidence>
<dbReference type="EMBL" id="QZEY01000001">
    <property type="protein sequence ID" value="RJL35467.1"/>
    <property type="molecule type" value="Genomic_DNA"/>
</dbReference>
<keyword evidence="4" id="KW-0804">Transcription</keyword>
<evidence type="ECO:0000256" key="5">
    <source>
        <dbReference type="PROSITE-ProRule" id="PRU00335"/>
    </source>
</evidence>
<keyword evidence="3 5" id="KW-0238">DNA-binding</keyword>
<sequence length="210" mass="22042">MNTTPPRNRGGRPAQVTREQIVTAAIDLLDAQGLDALTMRALGAHLGVAAMSLYRHVPGRDAVLSAIVNRLVADALTGLDPGPTWTEAVTGFATAYRRMLLAHPHAVPLLATHPVDVETALPLLRGVLGRFTAAGIAQDDALITIQSVGVYVLGHALAQVGTPPGAEEAGPPDPAARQYYDHWFTTGLNALVTGFQHQYGDPAAPARPTA</sequence>
<keyword evidence="2" id="KW-0805">Transcription regulation</keyword>
<evidence type="ECO:0000256" key="2">
    <source>
        <dbReference type="ARBA" id="ARBA00023015"/>
    </source>
</evidence>
<accession>A0A3A4AYN1</accession>
<dbReference type="InterPro" id="IPR001647">
    <property type="entry name" value="HTH_TetR"/>
</dbReference>
<feature type="DNA-binding region" description="H-T-H motif" evidence="5">
    <location>
        <begin position="38"/>
        <end position="57"/>
    </location>
</feature>
<evidence type="ECO:0000259" key="6">
    <source>
        <dbReference type="PROSITE" id="PS50977"/>
    </source>
</evidence>